<sequence>MSTLSVRLREGTQRSHTTAENTAFMKCFVKGIVEREPLRKLFANLYFVYSTLEAALQQHAQDPVFGAFYFPGLNRTANLARDLAFYYGEDWQNQIVASSAGIAYCARIKTLAATDPILLVAHAYTRYMGDLSGGQSLKNVIRSALSLPPNQGTNFYEFEQISTPEARREFKERYRQMLDSLPVDENTIERIVAEANLAFVLNQDVMHELEPDVKAAIGEHTFDLLTRQDRPGSTERRSHGSDREPVLAP</sequence>
<dbReference type="GO" id="GO:0006788">
    <property type="term" value="P:heme oxidation"/>
    <property type="evidence" value="ECO:0007669"/>
    <property type="project" value="InterPro"/>
</dbReference>
<keyword evidence="3 8" id="KW-0349">Heme</keyword>
<evidence type="ECO:0000256" key="3">
    <source>
        <dbReference type="ARBA" id="ARBA00022617"/>
    </source>
</evidence>
<keyword evidence="5" id="KW-0560">Oxidoreductase</keyword>
<dbReference type="PRINTS" id="PR00088">
    <property type="entry name" value="HAEMOXYGNASE"/>
</dbReference>
<dbReference type="InterPro" id="IPR002051">
    <property type="entry name" value="Haem_Oase"/>
</dbReference>
<dbReference type="InterPro" id="IPR018207">
    <property type="entry name" value="Haem_oxygenase_CS"/>
</dbReference>
<dbReference type="Gene3D" id="1.20.910.10">
    <property type="entry name" value="Heme oxygenase-like"/>
    <property type="match status" value="1"/>
</dbReference>
<dbReference type="EC" id="1.14.14.18" evidence="2"/>
<evidence type="ECO:0000256" key="2">
    <source>
        <dbReference type="ARBA" id="ARBA00012360"/>
    </source>
</evidence>
<dbReference type="SUPFAM" id="SSF48613">
    <property type="entry name" value="Heme oxygenase-like"/>
    <property type="match status" value="1"/>
</dbReference>
<dbReference type="EMBL" id="AB808629">
    <property type="protein sequence ID" value="BAO73237.1"/>
    <property type="molecule type" value="Genomic_RNA"/>
</dbReference>
<keyword evidence="6 9" id="KW-0408">Iron</keyword>
<dbReference type="InterPro" id="IPR016084">
    <property type="entry name" value="Haem_Oase-like_multi-hlx"/>
</dbReference>
<dbReference type="Pfam" id="PF01126">
    <property type="entry name" value="Heme_oxygenase"/>
    <property type="match status" value="1"/>
</dbReference>
<dbReference type="GO" id="GO:0004392">
    <property type="term" value="F:heme oxygenase (decyclizing) activity"/>
    <property type="evidence" value="ECO:0007669"/>
    <property type="project" value="UniProtKB-EC"/>
</dbReference>
<comment type="similarity">
    <text evidence="1">Belongs to the heme oxygenase family.</text>
</comment>
<protein>
    <recommendedName>
        <fullName evidence="2">heme oxygenase (biliverdin-producing)</fullName>
        <ecNumber evidence="2">1.14.14.18</ecNumber>
    </recommendedName>
</protein>
<dbReference type="PANTHER" id="PTHR10720:SF0">
    <property type="entry name" value="HEME OXYGENASE"/>
    <property type="match status" value="1"/>
</dbReference>
<dbReference type="PANTHER" id="PTHR10720">
    <property type="entry name" value="HEME OXYGENASE"/>
    <property type="match status" value="1"/>
</dbReference>
<proteinExistence type="inferred from homology"/>
<evidence type="ECO:0000256" key="7">
    <source>
        <dbReference type="ARBA" id="ARBA00048328"/>
    </source>
</evidence>
<evidence type="ECO:0000256" key="5">
    <source>
        <dbReference type="ARBA" id="ARBA00023002"/>
    </source>
</evidence>
<evidence type="ECO:0000256" key="8">
    <source>
        <dbReference type="PIRSR" id="PIRSR000343-1"/>
    </source>
</evidence>
<feature type="binding site" evidence="8">
    <location>
        <position position="124"/>
    </location>
    <ligand>
        <name>heme b</name>
        <dbReference type="ChEBI" id="CHEBI:60344"/>
    </ligand>
</feature>
<accession>A0A024F8Z3</accession>
<dbReference type="GO" id="GO:0042167">
    <property type="term" value="P:heme catabolic process"/>
    <property type="evidence" value="ECO:0007669"/>
    <property type="project" value="TreeGrafter"/>
</dbReference>
<feature type="binding site" description="axial binding residue" evidence="9">
    <location>
        <position position="16"/>
    </location>
    <ligand>
        <name>heme b</name>
        <dbReference type="ChEBI" id="CHEBI:60344"/>
    </ligand>
    <ligandPart>
        <name>Fe</name>
        <dbReference type="ChEBI" id="CHEBI:18248"/>
    </ligandPart>
</feature>
<reference evidence="11" key="1">
    <citation type="journal article" date="2014" name="Proc. Natl. Acad. Sci. U.S.A.">
        <title>Transcriptional regulators ChlR and CnfR are essential for diazotrophic growth in nonheterocystous cyanobacteria.</title>
        <authorList>
            <person name="Tsujimoto R."/>
            <person name="Kamiya N."/>
            <person name="Fujita Y."/>
        </authorList>
    </citation>
    <scope>NUCLEOTIDE SEQUENCE</scope>
    <source>
        <strain evidence="11">Dg5</strain>
    </source>
</reference>
<dbReference type="GO" id="GO:0020037">
    <property type="term" value="F:heme binding"/>
    <property type="evidence" value="ECO:0007669"/>
    <property type="project" value="TreeGrafter"/>
</dbReference>
<dbReference type="PROSITE" id="PS00593">
    <property type="entry name" value="HEME_OXYGENASE"/>
    <property type="match status" value="1"/>
</dbReference>
<feature type="binding site" evidence="8">
    <location>
        <position position="175"/>
    </location>
    <ligand>
        <name>heme b</name>
        <dbReference type="ChEBI" id="CHEBI:60344"/>
    </ligand>
</feature>
<comment type="catalytic activity">
    <reaction evidence="7">
        <text>heme b + 3 reduced [NADPH--hemoprotein reductase] + 3 O2 = biliverdin IXalpha + CO + Fe(2+) + 3 oxidized [NADPH--hemoprotein reductase] + 3 H2O + H(+)</text>
        <dbReference type="Rhea" id="RHEA:21764"/>
        <dbReference type="Rhea" id="RHEA-COMP:11964"/>
        <dbReference type="Rhea" id="RHEA-COMP:11965"/>
        <dbReference type="ChEBI" id="CHEBI:15377"/>
        <dbReference type="ChEBI" id="CHEBI:15378"/>
        <dbReference type="ChEBI" id="CHEBI:15379"/>
        <dbReference type="ChEBI" id="CHEBI:17245"/>
        <dbReference type="ChEBI" id="CHEBI:29033"/>
        <dbReference type="ChEBI" id="CHEBI:57618"/>
        <dbReference type="ChEBI" id="CHEBI:57991"/>
        <dbReference type="ChEBI" id="CHEBI:58210"/>
        <dbReference type="ChEBI" id="CHEBI:60344"/>
        <dbReference type="EC" id="1.14.14.18"/>
    </reaction>
</comment>
<dbReference type="AlphaFoldDB" id="A0A024F8Z3"/>
<evidence type="ECO:0000313" key="11">
    <source>
        <dbReference type="EMBL" id="BAO73237.1"/>
    </source>
</evidence>
<dbReference type="CDD" id="cd19165">
    <property type="entry name" value="HemeO"/>
    <property type="match status" value="1"/>
</dbReference>
<keyword evidence="4 9" id="KW-0479">Metal-binding</keyword>
<name>A0A024F8Z3_LEPBY</name>
<evidence type="ECO:0000256" key="9">
    <source>
        <dbReference type="PIRSR" id="PIRSR000343-2"/>
    </source>
</evidence>
<feature type="binding site" evidence="8">
    <location>
        <position position="9"/>
    </location>
    <ligand>
        <name>heme b</name>
        <dbReference type="ChEBI" id="CHEBI:60344"/>
    </ligand>
</feature>
<evidence type="ECO:0000256" key="10">
    <source>
        <dbReference type="SAM" id="MobiDB-lite"/>
    </source>
</evidence>
<dbReference type="InterPro" id="IPR016053">
    <property type="entry name" value="Haem_Oase-like"/>
</dbReference>
<evidence type="ECO:0000256" key="1">
    <source>
        <dbReference type="ARBA" id="ARBA00006134"/>
    </source>
</evidence>
<dbReference type="PIRSF" id="PIRSF000343">
    <property type="entry name" value="Haem_Oase"/>
    <property type="match status" value="1"/>
</dbReference>
<gene>
    <name evidence="11" type="primary">ho2</name>
</gene>
<dbReference type="GO" id="GO:0046872">
    <property type="term" value="F:metal ion binding"/>
    <property type="evidence" value="ECO:0007669"/>
    <property type="project" value="UniProtKB-KW"/>
</dbReference>
<evidence type="ECO:0000256" key="6">
    <source>
        <dbReference type="ARBA" id="ARBA00023004"/>
    </source>
</evidence>
<dbReference type="GO" id="GO:0006979">
    <property type="term" value="P:response to oxidative stress"/>
    <property type="evidence" value="ECO:0007669"/>
    <property type="project" value="TreeGrafter"/>
</dbReference>
<evidence type="ECO:0000256" key="4">
    <source>
        <dbReference type="ARBA" id="ARBA00022723"/>
    </source>
</evidence>
<organism evidence="11">
    <name type="scientific">Leptolyngbya boryana</name>
    <name type="common">Plectonema boryanum</name>
    <dbReference type="NCBI Taxonomy" id="1184"/>
    <lineage>
        <taxon>Bacteria</taxon>
        <taxon>Bacillati</taxon>
        <taxon>Cyanobacteriota</taxon>
        <taxon>Cyanophyceae</taxon>
        <taxon>Leptolyngbyales</taxon>
        <taxon>Leptolyngbyaceae</taxon>
        <taxon>Leptolyngbya group</taxon>
        <taxon>Leptolyngbya</taxon>
    </lineage>
</organism>
<feature type="region of interest" description="Disordered" evidence="10">
    <location>
        <begin position="224"/>
        <end position="249"/>
    </location>
</feature>